<dbReference type="EMBL" id="MU004343">
    <property type="protein sequence ID" value="KAF2655865.1"/>
    <property type="molecule type" value="Genomic_DNA"/>
</dbReference>
<reference evidence="2" key="1">
    <citation type="journal article" date="2020" name="Stud. Mycol.">
        <title>101 Dothideomycetes genomes: a test case for predicting lifestyles and emergence of pathogens.</title>
        <authorList>
            <person name="Haridas S."/>
            <person name="Albert R."/>
            <person name="Binder M."/>
            <person name="Bloem J."/>
            <person name="Labutti K."/>
            <person name="Salamov A."/>
            <person name="Andreopoulos B."/>
            <person name="Baker S."/>
            <person name="Barry K."/>
            <person name="Bills G."/>
            <person name="Bluhm B."/>
            <person name="Cannon C."/>
            <person name="Castanera R."/>
            <person name="Culley D."/>
            <person name="Daum C."/>
            <person name="Ezra D."/>
            <person name="Gonzalez J."/>
            <person name="Henrissat B."/>
            <person name="Kuo A."/>
            <person name="Liang C."/>
            <person name="Lipzen A."/>
            <person name="Lutzoni F."/>
            <person name="Magnuson J."/>
            <person name="Mondo S."/>
            <person name="Nolan M."/>
            <person name="Ohm R."/>
            <person name="Pangilinan J."/>
            <person name="Park H.-J."/>
            <person name="Ramirez L."/>
            <person name="Alfaro M."/>
            <person name="Sun H."/>
            <person name="Tritt A."/>
            <person name="Yoshinaga Y."/>
            <person name="Zwiers L.-H."/>
            <person name="Turgeon B."/>
            <person name="Goodwin S."/>
            <person name="Spatafora J."/>
            <person name="Crous P."/>
            <person name="Grigoriev I."/>
        </authorList>
    </citation>
    <scope>NUCLEOTIDE SEQUENCE</scope>
    <source>
        <strain evidence="2">CBS 122681</strain>
    </source>
</reference>
<protein>
    <submittedName>
        <fullName evidence="2">Uncharacterized protein</fullName>
    </submittedName>
</protein>
<dbReference type="Proteomes" id="UP000799324">
    <property type="component" value="Unassembled WGS sequence"/>
</dbReference>
<sequence length="418" mass="45807">MLQRRIASNASCAARAVRRPVPRTANARFRTQTPRFQSSSSTSGSSSSNSTSNSGSTLSPAIVGGLSGSLATFAIGYYWYRQSGARDLVQATKQTKAYAQSATQKLKESTPEPNEALKWLRSTAQSYAAFIPGARGYVDSAFDDIDAIREKHGDEVDNIVREAYEELRGIAKDGQLSLITAEKAWNVIVNQLGRIGDLAGDAAQQIMDNHPQLKDKVGGNLDSLKEMGQNFGPEAKKEVDRTWDQISDVVKTGMSAENIEKVRKIVQEKVDKLKQLGDEAWKKGMEQAKPYLDKNPKVKEIIEENADSLKSGNVQDLFKKIKKAVESGDTGDLESYVSSFADKAKKSGFGGLDQYLNKVPGGDQIIPKFQQIQQVAEKHGDEAQRIMKDAVTEISEILKKKGDEAANLAKKAKDESKK</sequence>
<dbReference type="OrthoDB" id="3883941at2759"/>
<evidence type="ECO:0000313" key="3">
    <source>
        <dbReference type="Proteomes" id="UP000799324"/>
    </source>
</evidence>
<proteinExistence type="predicted"/>
<dbReference type="AlphaFoldDB" id="A0A6A6T771"/>
<evidence type="ECO:0000256" key="1">
    <source>
        <dbReference type="SAM" id="MobiDB-lite"/>
    </source>
</evidence>
<name>A0A6A6T771_9PLEO</name>
<feature type="region of interest" description="Disordered" evidence="1">
    <location>
        <begin position="1"/>
        <end position="58"/>
    </location>
</feature>
<feature type="compositionally biased region" description="Low complexity" evidence="1">
    <location>
        <begin position="38"/>
        <end position="57"/>
    </location>
</feature>
<gene>
    <name evidence="2" type="ORF">K491DRAFT_692505</name>
</gene>
<accession>A0A6A6T771</accession>
<keyword evidence="3" id="KW-1185">Reference proteome</keyword>
<feature type="compositionally biased region" description="Polar residues" evidence="1">
    <location>
        <begin position="1"/>
        <end position="11"/>
    </location>
</feature>
<evidence type="ECO:0000313" key="2">
    <source>
        <dbReference type="EMBL" id="KAF2655865.1"/>
    </source>
</evidence>
<organism evidence="2 3">
    <name type="scientific">Lophiostoma macrostomum CBS 122681</name>
    <dbReference type="NCBI Taxonomy" id="1314788"/>
    <lineage>
        <taxon>Eukaryota</taxon>
        <taxon>Fungi</taxon>
        <taxon>Dikarya</taxon>
        <taxon>Ascomycota</taxon>
        <taxon>Pezizomycotina</taxon>
        <taxon>Dothideomycetes</taxon>
        <taxon>Pleosporomycetidae</taxon>
        <taxon>Pleosporales</taxon>
        <taxon>Lophiostomataceae</taxon>
        <taxon>Lophiostoma</taxon>
    </lineage>
</organism>